<keyword evidence="3" id="KW-1185">Reference proteome</keyword>
<dbReference type="Pfam" id="PF19578">
    <property type="entry name" value="DUF6090"/>
    <property type="match status" value="1"/>
</dbReference>
<protein>
    <submittedName>
        <fullName evidence="2">DUF6090 family protein</fullName>
    </submittedName>
</protein>
<dbReference type="RefSeq" id="WP_377176475.1">
    <property type="nucleotide sequence ID" value="NZ_JBHTMY010000002.1"/>
</dbReference>
<keyword evidence="1" id="KW-0472">Membrane</keyword>
<evidence type="ECO:0000313" key="2">
    <source>
        <dbReference type="EMBL" id="MFD1314656.1"/>
    </source>
</evidence>
<keyword evidence="1" id="KW-0812">Transmembrane</keyword>
<sequence length="219" mass="25377">MNYIKYAIGEIILVVIGILIALQVNNQNEIRKNKLLEKRYITDLIADLQKDSIALTDLVTEAKETARIKSKLKLYFNGQPVQTDSLDIFFKSQWTPFRVFTPTKTTMEEMKNSGRLDLVSDREIKRKIIGLYDQYDLLHQDELLFMASTRQLQELGRSHLNDIDAPTEDEIISLFGEREVRNNIRVNYATGRKSVTSKTLSACELMLSDLRKYLNKLKK</sequence>
<reference evidence="3" key="1">
    <citation type="journal article" date="2019" name="Int. J. Syst. Evol. Microbiol.">
        <title>The Global Catalogue of Microorganisms (GCM) 10K type strain sequencing project: providing services to taxonomists for standard genome sequencing and annotation.</title>
        <authorList>
            <consortium name="The Broad Institute Genomics Platform"/>
            <consortium name="The Broad Institute Genome Sequencing Center for Infectious Disease"/>
            <person name="Wu L."/>
            <person name="Ma J."/>
        </authorList>
    </citation>
    <scope>NUCLEOTIDE SEQUENCE [LARGE SCALE GENOMIC DNA]</scope>
    <source>
        <strain evidence="3">CCUG 61485</strain>
    </source>
</reference>
<name>A0ABW3Y0E5_9FLAO</name>
<dbReference type="Proteomes" id="UP001597201">
    <property type="component" value="Unassembled WGS sequence"/>
</dbReference>
<proteinExistence type="predicted"/>
<feature type="transmembrane region" description="Helical" evidence="1">
    <location>
        <begin position="6"/>
        <end position="24"/>
    </location>
</feature>
<keyword evidence="1" id="KW-1133">Transmembrane helix</keyword>
<accession>A0ABW3Y0E5</accession>
<dbReference type="EMBL" id="JBHTMY010000002">
    <property type="protein sequence ID" value="MFD1314656.1"/>
    <property type="molecule type" value="Genomic_DNA"/>
</dbReference>
<dbReference type="InterPro" id="IPR045749">
    <property type="entry name" value="DUF6090"/>
</dbReference>
<evidence type="ECO:0000256" key="1">
    <source>
        <dbReference type="SAM" id="Phobius"/>
    </source>
</evidence>
<evidence type="ECO:0000313" key="3">
    <source>
        <dbReference type="Proteomes" id="UP001597201"/>
    </source>
</evidence>
<gene>
    <name evidence="2" type="ORF">ACFQ39_03430</name>
</gene>
<organism evidence="2 3">
    <name type="scientific">Namhaeicola litoreus</name>
    <dbReference type="NCBI Taxonomy" id="1052145"/>
    <lineage>
        <taxon>Bacteria</taxon>
        <taxon>Pseudomonadati</taxon>
        <taxon>Bacteroidota</taxon>
        <taxon>Flavobacteriia</taxon>
        <taxon>Flavobacteriales</taxon>
        <taxon>Flavobacteriaceae</taxon>
        <taxon>Namhaeicola</taxon>
    </lineage>
</organism>
<comment type="caution">
    <text evidence="2">The sequence shown here is derived from an EMBL/GenBank/DDBJ whole genome shotgun (WGS) entry which is preliminary data.</text>
</comment>